<evidence type="ECO:0000256" key="1">
    <source>
        <dbReference type="SAM" id="SignalP"/>
    </source>
</evidence>
<keyword evidence="4" id="KW-1185">Reference proteome</keyword>
<reference evidence="4" key="1">
    <citation type="submission" date="2018-05" db="EMBL/GenBank/DDBJ databases">
        <authorList>
            <person name="Li Y."/>
        </authorList>
    </citation>
    <scope>NUCLEOTIDE SEQUENCE [LARGE SCALE GENOMIC DNA]</scope>
    <source>
        <strain evidence="4">3d-2-2</strain>
    </source>
</reference>
<feature type="signal peptide" evidence="1">
    <location>
        <begin position="1"/>
        <end position="23"/>
    </location>
</feature>
<organism evidence="3 4">
    <name type="scientific">Corticimicrobacter populi</name>
    <dbReference type="NCBI Taxonomy" id="2175229"/>
    <lineage>
        <taxon>Bacteria</taxon>
        <taxon>Pseudomonadati</taxon>
        <taxon>Pseudomonadota</taxon>
        <taxon>Betaproteobacteria</taxon>
        <taxon>Burkholderiales</taxon>
        <taxon>Alcaligenaceae</taxon>
        <taxon>Corticimicrobacter</taxon>
    </lineage>
</organism>
<sequence length="213" mass="23284">MRFLSRIMSIWLLCVAWLPASHAQTAPGPTILVVGDSLSAEYGIARGTGWVALLEERLQTDFPAYRVVNASISGDTTQSGVNRLPPLLQRHQPAVVIVELGANDALRGLPLDSTRDNLMTMSKQARAAGAQVVVVGMEIPPNFGPEYAAQFRQLFRDTATQTDAALVPFLLDGIATERRWFQDDGIHPTREAQPRLLDNVWPALHSLLTPAGH</sequence>
<accession>A0A2V1K501</accession>
<dbReference type="InterPro" id="IPR013830">
    <property type="entry name" value="SGNH_hydro"/>
</dbReference>
<dbReference type="EMBL" id="QETA01000001">
    <property type="protein sequence ID" value="PWF25313.1"/>
    <property type="molecule type" value="Genomic_DNA"/>
</dbReference>
<feature type="chain" id="PRO_5016113880" evidence="1">
    <location>
        <begin position="24"/>
        <end position="213"/>
    </location>
</feature>
<dbReference type="Gene3D" id="3.40.50.1110">
    <property type="entry name" value="SGNH hydrolase"/>
    <property type="match status" value="1"/>
</dbReference>
<dbReference type="Pfam" id="PF13472">
    <property type="entry name" value="Lipase_GDSL_2"/>
    <property type="match status" value="1"/>
</dbReference>
<dbReference type="InterPro" id="IPR051532">
    <property type="entry name" value="Ester_Hydrolysis_Enzymes"/>
</dbReference>
<name>A0A2V1K501_9BURK</name>
<protein>
    <submittedName>
        <fullName evidence="3">Arylesterase</fullName>
    </submittedName>
</protein>
<dbReference type="Proteomes" id="UP000245212">
    <property type="component" value="Unassembled WGS sequence"/>
</dbReference>
<dbReference type="InterPro" id="IPR036514">
    <property type="entry name" value="SGNH_hydro_sf"/>
</dbReference>
<dbReference type="GO" id="GO:0004622">
    <property type="term" value="F:phosphatidylcholine lysophospholipase activity"/>
    <property type="evidence" value="ECO:0007669"/>
    <property type="project" value="TreeGrafter"/>
</dbReference>
<dbReference type="SUPFAM" id="SSF52266">
    <property type="entry name" value="SGNH hydrolase"/>
    <property type="match status" value="1"/>
</dbReference>
<dbReference type="RefSeq" id="WP_109060715.1">
    <property type="nucleotide sequence ID" value="NZ_QETA01000001.1"/>
</dbReference>
<evidence type="ECO:0000313" key="3">
    <source>
        <dbReference type="EMBL" id="PWF25313.1"/>
    </source>
</evidence>
<proteinExistence type="predicted"/>
<feature type="domain" description="SGNH hydrolase-type esterase" evidence="2">
    <location>
        <begin position="33"/>
        <end position="191"/>
    </location>
</feature>
<dbReference type="AlphaFoldDB" id="A0A2V1K501"/>
<dbReference type="PANTHER" id="PTHR30383:SF24">
    <property type="entry name" value="THIOESTERASE 1_PROTEASE 1_LYSOPHOSPHOLIPASE L1"/>
    <property type="match status" value="1"/>
</dbReference>
<evidence type="ECO:0000259" key="2">
    <source>
        <dbReference type="Pfam" id="PF13472"/>
    </source>
</evidence>
<evidence type="ECO:0000313" key="4">
    <source>
        <dbReference type="Proteomes" id="UP000245212"/>
    </source>
</evidence>
<comment type="caution">
    <text evidence="3">The sequence shown here is derived from an EMBL/GenBank/DDBJ whole genome shotgun (WGS) entry which is preliminary data.</text>
</comment>
<dbReference type="CDD" id="cd01822">
    <property type="entry name" value="Lysophospholipase_L1_like"/>
    <property type="match status" value="1"/>
</dbReference>
<dbReference type="PANTHER" id="PTHR30383">
    <property type="entry name" value="THIOESTERASE 1/PROTEASE 1/LYSOPHOSPHOLIPASE L1"/>
    <property type="match status" value="1"/>
</dbReference>
<keyword evidence="1" id="KW-0732">Signal</keyword>
<gene>
    <name evidence="3" type="ORF">DD235_03990</name>
</gene>